<keyword evidence="2" id="KW-0812">Transmembrane</keyword>
<dbReference type="GeneID" id="70135810"/>
<dbReference type="RefSeq" id="XP_045962312.1">
    <property type="nucleotide sequence ID" value="XM_046106919.1"/>
</dbReference>
<dbReference type="EMBL" id="JAGPXC010000002">
    <property type="protein sequence ID" value="KAH6658078.1"/>
    <property type="molecule type" value="Genomic_DNA"/>
</dbReference>
<reference evidence="3" key="1">
    <citation type="journal article" date="2021" name="Nat. Commun.">
        <title>Genetic determinants of endophytism in the Arabidopsis root mycobiome.</title>
        <authorList>
            <person name="Mesny F."/>
            <person name="Miyauchi S."/>
            <person name="Thiergart T."/>
            <person name="Pickel B."/>
            <person name="Atanasova L."/>
            <person name="Karlsson M."/>
            <person name="Huettel B."/>
            <person name="Barry K.W."/>
            <person name="Haridas S."/>
            <person name="Chen C."/>
            <person name="Bauer D."/>
            <person name="Andreopoulos W."/>
            <person name="Pangilinan J."/>
            <person name="LaButti K."/>
            <person name="Riley R."/>
            <person name="Lipzen A."/>
            <person name="Clum A."/>
            <person name="Drula E."/>
            <person name="Henrissat B."/>
            <person name="Kohler A."/>
            <person name="Grigoriev I.V."/>
            <person name="Martin F.M."/>
            <person name="Hacquard S."/>
        </authorList>
    </citation>
    <scope>NUCLEOTIDE SEQUENCE</scope>
    <source>
        <strain evidence="3">MPI-SDFR-AT-0073</strain>
    </source>
</reference>
<protein>
    <submittedName>
        <fullName evidence="3">Uncharacterized protein</fullName>
    </submittedName>
</protein>
<evidence type="ECO:0000313" key="3">
    <source>
        <dbReference type="EMBL" id="KAH6658078.1"/>
    </source>
</evidence>
<gene>
    <name evidence="3" type="ORF">BKA67DRAFT_656306</name>
</gene>
<keyword evidence="2" id="KW-0472">Membrane</keyword>
<proteinExistence type="predicted"/>
<keyword evidence="2" id="KW-1133">Transmembrane helix</keyword>
<feature type="region of interest" description="Disordered" evidence="1">
    <location>
        <begin position="1"/>
        <end position="50"/>
    </location>
</feature>
<evidence type="ECO:0000313" key="4">
    <source>
        <dbReference type="Proteomes" id="UP000758603"/>
    </source>
</evidence>
<comment type="caution">
    <text evidence="3">The sequence shown here is derived from an EMBL/GenBank/DDBJ whole genome shotgun (WGS) entry which is preliminary data.</text>
</comment>
<accession>A0A9P8UTI9</accession>
<keyword evidence="4" id="KW-1185">Reference proteome</keyword>
<evidence type="ECO:0000256" key="2">
    <source>
        <dbReference type="SAM" id="Phobius"/>
    </source>
</evidence>
<feature type="compositionally biased region" description="Basic and acidic residues" evidence="1">
    <location>
        <begin position="8"/>
        <end position="20"/>
    </location>
</feature>
<evidence type="ECO:0000256" key="1">
    <source>
        <dbReference type="SAM" id="MobiDB-lite"/>
    </source>
</evidence>
<organism evidence="3 4">
    <name type="scientific">Truncatella angustata</name>
    <dbReference type="NCBI Taxonomy" id="152316"/>
    <lineage>
        <taxon>Eukaryota</taxon>
        <taxon>Fungi</taxon>
        <taxon>Dikarya</taxon>
        <taxon>Ascomycota</taxon>
        <taxon>Pezizomycotina</taxon>
        <taxon>Sordariomycetes</taxon>
        <taxon>Xylariomycetidae</taxon>
        <taxon>Amphisphaeriales</taxon>
        <taxon>Sporocadaceae</taxon>
        <taxon>Truncatella</taxon>
    </lineage>
</organism>
<dbReference type="Proteomes" id="UP000758603">
    <property type="component" value="Unassembled WGS sequence"/>
</dbReference>
<dbReference type="OrthoDB" id="4762810at2759"/>
<name>A0A9P8UTI9_9PEZI</name>
<sequence>MQSITRSHGRDVTRASEDYIVRQPPDSSEGVEDFDDENHSSLLPYQNRTATNPENGGLKWSNLLTRLLNSRRTRTLLLGQIVFGTFLASCPIPRLYLNHAFRVIFISIMAALVTCPSPRRAGHSKERLTQELFNAFGFCLSMYAIFGAADEVHIDWQWHSLLACRTYDGYQPGYLSRVMFIYIGLRLQRYAGLHSQSRILGAYLLSLVWVYADFPTTIFDHARGRVNW</sequence>
<feature type="transmembrane region" description="Helical" evidence="2">
    <location>
        <begin position="76"/>
        <end position="94"/>
    </location>
</feature>
<feature type="compositionally biased region" description="Polar residues" evidence="1">
    <location>
        <begin position="40"/>
        <end position="50"/>
    </location>
</feature>
<dbReference type="AlphaFoldDB" id="A0A9P8UTI9"/>